<dbReference type="AlphaFoldDB" id="A0A8J4X0X9"/>
<feature type="region of interest" description="Disordered" evidence="1">
    <location>
        <begin position="1"/>
        <end position="27"/>
    </location>
</feature>
<name>A0A8J4X0X9_CLAMG</name>
<proteinExistence type="predicted"/>
<dbReference type="EMBL" id="QNUK01000268">
    <property type="protein sequence ID" value="KAF5896671.1"/>
    <property type="molecule type" value="Genomic_DNA"/>
</dbReference>
<gene>
    <name evidence="2" type="primary">larp-1</name>
    <name evidence="2" type="ORF">DAT39_013626</name>
</gene>
<protein>
    <submittedName>
        <fullName evidence="2">La-related protein 1</fullName>
    </submittedName>
</protein>
<organism evidence="2 3">
    <name type="scientific">Clarias magur</name>
    <name type="common">Asian catfish</name>
    <name type="synonym">Macropteronotus magur</name>
    <dbReference type="NCBI Taxonomy" id="1594786"/>
    <lineage>
        <taxon>Eukaryota</taxon>
        <taxon>Metazoa</taxon>
        <taxon>Chordata</taxon>
        <taxon>Craniata</taxon>
        <taxon>Vertebrata</taxon>
        <taxon>Euteleostomi</taxon>
        <taxon>Actinopterygii</taxon>
        <taxon>Neopterygii</taxon>
        <taxon>Teleostei</taxon>
        <taxon>Ostariophysi</taxon>
        <taxon>Siluriformes</taxon>
        <taxon>Clariidae</taxon>
        <taxon>Clarias</taxon>
    </lineage>
</organism>
<accession>A0A8J4X0X9</accession>
<comment type="caution">
    <text evidence="2">The sequence shown here is derived from an EMBL/GenBank/DDBJ whole genome shotgun (WGS) entry which is preliminary data.</text>
</comment>
<reference evidence="2" key="1">
    <citation type="submission" date="2020-07" db="EMBL/GenBank/DDBJ databases">
        <title>Clarias magur genome sequencing, assembly and annotation.</title>
        <authorList>
            <person name="Kushwaha B."/>
            <person name="Kumar R."/>
            <person name="Das P."/>
            <person name="Joshi C.G."/>
            <person name="Kumar D."/>
            <person name="Nagpure N.S."/>
            <person name="Pandey M."/>
            <person name="Agarwal S."/>
            <person name="Srivastava S."/>
            <person name="Singh M."/>
            <person name="Sahoo L."/>
            <person name="Jayasankar P."/>
            <person name="Meher P.K."/>
            <person name="Koringa P.G."/>
            <person name="Iquebal M.A."/>
            <person name="Das S.P."/>
            <person name="Bit A."/>
            <person name="Patnaik S."/>
            <person name="Patel N."/>
            <person name="Shah T.M."/>
            <person name="Hinsu A."/>
            <person name="Jena J.K."/>
        </authorList>
    </citation>
    <scope>NUCLEOTIDE SEQUENCE</scope>
    <source>
        <strain evidence="2">CIFAMagur01</strain>
        <tissue evidence="2">Testis</tissue>
    </source>
</reference>
<keyword evidence="3" id="KW-1185">Reference proteome</keyword>
<sequence>MANKFRAPINEKGRAEPRTGREDMREEEATPFLICPQLWWDVTSPVANGEPADTHRGL</sequence>
<feature type="compositionally biased region" description="Basic and acidic residues" evidence="1">
    <location>
        <begin position="9"/>
        <end position="27"/>
    </location>
</feature>
<dbReference type="Proteomes" id="UP000727407">
    <property type="component" value="Unassembled WGS sequence"/>
</dbReference>
<evidence type="ECO:0000313" key="2">
    <source>
        <dbReference type="EMBL" id="KAF5896671.1"/>
    </source>
</evidence>
<evidence type="ECO:0000256" key="1">
    <source>
        <dbReference type="SAM" id="MobiDB-lite"/>
    </source>
</evidence>
<evidence type="ECO:0000313" key="3">
    <source>
        <dbReference type="Proteomes" id="UP000727407"/>
    </source>
</evidence>